<dbReference type="PANTHER" id="PTHR16040">
    <property type="entry name" value="AUSTRALIN, ISOFORM A-RELATED"/>
    <property type="match status" value="1"/>
</dbReference>
<protein>
    <submittedName>
        <fullName evidence="13">Putative borealin-like</fullName>
    </submittedName>
</protein>
<evidence type="ECO:0000256" key="1">
    <source>
        <dbReference type="ARBA" id="ARBA00004123"/>
    </source>
</evidence>
<sequence>MPRKRRTKLTHRSKPKQPDDDSSHSMPEDEEKDRLESFLKDFDIEVEKRVKAMRSQMKSLCSSIHHAFNLEILRLPSHVRDMKRSELFGEKEVDEIKEEVSSSVDKLLAEQLQTDTAPLKDGTSTQNKKGRTRKKTATTKKTKRATTARRKKTIQDENDPTSTVVKPTRQSTRASARKRQFETPANSVNFSYQGYDTPFMTPKFDPRLPVTPAMARQPKKGEVLMSFAGSPVINENGDIRTQAGKTAPSISKEPSILTNLQVIVIFLITVTLKDGFLERILTFCTSNLQRKRQA</sequence>
<feature type="domain" description="Borealin N-terminal" evidence="11">
    <location>
        <begin position="35"/>
        <end position="88"/>
    </location>
</feature>
<keyword evidence="5" id="KW-0132">Cell division</keyword>
<evidence type="ECO:0000256" key="3">
    <source>
        <dbReference type="ARBA" id="ARBA00009914"/>
    </source>
</evidence>
<dbReference type="OrthoDB" id="6360905at2759"/>
<accession>A0A2G8JFG5</accession>
<evidence type="ECO:0000313" key="14">
    <source>
        <dbReference type="Proteomes" id="UP000230750"/>
    </source>
</evidence>
<feature type="compositionally biased region" description="Basic residues" evidence="10">
    <location>
        <begin position="1"/>
        <end position="15"/>
    </location>
</feature>
<dbReference type="GO" id="GO:0051233">
    <property type="term" value="C:spindle midzone"/>
    <property type="evidence" value="ECO:0007669"/>
    <property type="project" value="TreeGrafter"/>
</dbReference>
<evidence type="ECO:0000256" key="9">
    <source>
        <dbReference type="ARBA" id="ARBA00023328"/>
    </source>
</evidence>
<dbReference type="PANTHER" id="PTHR16040:SF7">
    <property type="entry name" value="AUSTRALIN, ISOFORM A-RELATED"/>
    <property type="match status" value="1"/>
</dbReference>
<dbReference type="Gene3D" id="6.10.250.1900">
    <property type="match status" value="1"/>
</dbReference>
<evidence type="ECO:0000259" key="11">
    <source>
        <dbReference type="Pfam" id="PF10444"/>
    </source>
</evidence>
<feature type="compositionally biased region" description="Basic and acidic residues" evidence="10">
    <location>
        <begin position="16"/>
        <end position="34"/>
    </location>
</feature>
<evidence type="ECO:0000256" key="6">
    <source>
        <dbReference type="ARBA" id="ARBA00022776"/>
    </source>
</evidence>
<dbReference type="GO" id="GO:0000070">
    <property type="term" value="P:mitotic sister chromatid segregation"/>
    <property type="evidence" value="ECO:0007669"/>
    <property type="project" value="TreeGrafter"/>
</dbReference>
<dbReference type="GO" id="GO:0032133">
    <property type="term" value="C:chromosome passenger complex"/>
    <property type="evidence" value="ECO:0007669"/>
    <property type="project" value="TreeGrafter"/>
</dbReference>
<feature type="compositionally biased region" description="Polar residues" evidence="10">
    <location>
        <begin position="113"/>
        <end position="127"/>
    </location>
</feature>
<evidence type="ECO:0000259" key="12">
    <source>
        <dbReference type="Pfam" id="PF10512"/>
    </source>
</evidence>
<name>A0A2G8JFG5_STIJA</name>
<gene>
    <name evidence="13" type="ORF">BSL78_28693</name>
</gene>
<keyword evidence="6" id="KW-0498">Mitosis</keyword>
<feature type="compositionally biased region" description="Basic residues" evidence="10">
    <location>
        <begin position="128"/>
        <end position="152"/>
    </location>
</feature>
<evidence type="ECO:0000256" key="7">
    <source>
        <dbReference type="ARBA" id="ARBA00023242"/>
    </source>
</evidence>
<dbReference type="Pfam" id="PF10444">
    <property type="entry name" value="Nbl1_Borealin_N"/>
    <property type="match status" value="1"/>
</dbReference>
<dbReference type="GO" id="GO:0005634">
    <property type="term" value="C:nucleus"/>
    <property type="evidence" value="ECO:0007669"/>
    <property type="project" value="UniProtKB-SubCell"/>
</dbReference>
<dbReference type="EMBL" id="MRZV01002161">
    <property type="protein sequence ID" value="PIK34480.1"/>
    <property type="molecule type" value="Genomic_DNA"/>
</dbReference>
<dbReference type="InterPro" id="IPR046466">
    <property type="entry name" value="Borealin_C"/>
</dbReference>
<dbReference type="AlphaFoldDB" id="A0A2G8JFG5"/>
<dbReference type="Proteomes" id="UP000230750">
    <property type="component" value="Unassembled WGS sequence"/>
</dbReference>
<evidence type="ECO:0000256" key="10">
    <source>
        <dbReference type="SAM" id="MobiDB-lite"/>
    </source>
</evidence>
<comment type="subcellular location">
    <subcellularLocation>
        <location evidence="2">Chromosome</location>
        <location evidence="2">Centromere</location>
    </subcellularLocation>
    <subcellularLocation>
        <location evidence="1">Nucleus</location>
    </subcellularLocation>
</comment>
<organism evidence="13 14">
    <name type="scientific">Stichopus japonicus</name>
    <name type="common">Sea cucumber</name>
    <dbReference type="NCBI Taxonomy" id="307972"/>
    <lineage>
        <taxon>Eukaryota</taxon>
        <taxon>Metazoa</taxon>
        <taxon>Echinodermata</taxon>
        <taxon>Eleutherozoa</taxon>
        <taxon>Echinozoa</taxon>
        <taxon>Holothuroidea</taxon>
        <taxon>Aspidochirotacea</taxon>
        <taxon>Aspidochirotida</taxon>
        <taxon>Stichopodidae</taxon>
        <taxon>Apostichopus</taxon>
    </lineage>
</organism>
<keyword evidence="4" id="KW-0158">Chromosome</keyword>
<feature type="region of interest" description="Disordered" evidence="10">
    <location>
        <begin position="113"/>
        <end position="180"/>
    </location>
</feature>
<dbReference type="GO" id="GO:0051301">
    <property type="term" value="P:cell division"/>
    <property type="evidence" value="ECO:0007669"/>
    <property type="project" value="UniProtKB-KW"/>
</dbReference>
<keyword evidence="14" id="KW-1185">Reference proteome</keyword>
<comment type="similarity">
    <text evidence="3">Belongs to the borealin family.</text>
</comment>
<keyword evidence="9" id="KW-0137">Centromere</keyword>
<proteinExistence type="inferred from homology"/>
<keyword evidence="8" id="KW-0131">Cell cycle</keyword>
<evidence type="ECO:0000256" key="4">
    <source>
        <dbReference type="ARBA" id="ARBA00022454"/>
    </source>
</evidence>
<feature type="domain" description="Borealin C-terminal" evidence="12">
    <location>
        <begin position="178"/>
        <end position="235"/>
    </location>
</feature>
<evidence type="ECO:0000313" key="13">
    <source>
        <dbReference type="EMBL" id="PIK34480.1"/>
    </source>
</evidence>
<evidence type="ECO:0000256" key="8">
    <source>
        <dbReference type="ARBA" id="ARBA00023306"/>
    </source>
</evidence>
<evidence type="ECO:0000256" key="2">
    <source>
        <dbReference type="ARBA" id="ARBA00004584"/>
    </source>
</evidence>
<dbReference type="InterPro" id="IPR018851">
    <property type="entry name" value="Borealin_N"/>
</dbReference>
<dbReference type="STRING" id="307972.A0A2G8JFG5"/>
<feature type="compositionally biased region" description="Polar residues" evidence="10">
    <location>
        <begin position="160"/>
        <end position="174"/>
    </location>
</feature>
<keyword evidence="7" id="KW-0539">Nucleus</keyword>
<dbReference type="GO" id="GO:0000775">
    <property type="term" value="C:chromosome, centromeric region"/>
    <property type="evidence" value="ECO:0007669"/>
    <property type="project" value="UniProtKB-SubCell"/>
</dbReference>
<feature type="region of interest" description="Disordered" evidence="10">
    <location>
        <begin position="1"/>
        <end position="34"/>
    </location>
</feature>
<dbReference type="Pfam" id="PF10512">
    <property type="entry name" value="Borealin"/>
    <property type="match status" value="1"/>
</dbReference>
<reference evidence="13 14" key="1">
    <citation type="journal article" date="2017" name="PLoS Biol.">
        <title>The sea cucumber genome provides insights into morphological evolution and visceral regeneration.</title>
        <authorList>
            <person name="Zhang X."/>
            <person name="Sun L."/>
            <person name="Yuan J."/>
            <person name="Sun Y."/>
            <person name="Gao Y."/>
            <person name="Zhang L."/>
            <person name="Li S."/>
            <person name="Dai H."/>
            <person name="Hamel J.F."/>
            <person name="Liu C."/>
            <person name="Yu Y."/>
            <person name="Liu S."/>
            <person name="Lin W."/>
            <person name="Guo K."/>
            <person name="Jin S."/>
            <person name="Xu P."/>
            <person name="Storey K.B."/>
            <person name="Huan P."/>
            <person name="Zhang T."/>
            <person name="Zhou Y."/>
            <person name="Zhang J."/>
            <person name="Lin C."/>
            <person name="Li X."/>
            <person name="Xing L."/>
            <person name="Huo D."/>
            <person name="Sun M."/>
            <person name="Wang L."/>
            <person name="Mercier A."/>
            <person name="Li F."/>
            <person name="Yang H."/>
            <person name="Xiang J."/>
        </authorList>
    </citation>
    <scope>NUCLEOTIDE SEQUENCE [LARGE SCALE GENOMIC DNA]</scope>
    <source>
        <strain evidence="13">Shaxun</strain>
        <tissue evidence="13">Muscle</tissue>
    </source>
</reference>
<dbReference type="InterPro" id="IPR018867">
    <property type="entry name" value="Cell_div_borealin"/>
</dbReference>
<comment type="caution">
    <text evidence="13">The sequence shown here is derived from an EMBL/GenBank/DDBJ whole genome shotgun (WGS) entry which is preliminary data.</text>
</comment>
<evidence type="ECO:0000256" key="5">
    <source>
        <dbReference type="ARBA" id="ARBA00022618"/>
    </source>
</evidence>